<accession>A0A8J6AV43</accession>
<reference evidence="1" key="1">
    <citation type="submission" date="2021-05" db="EMBL/GenBank/DDBJ databases">
        <title>A free-living protist that lacks canonical eukaryotic 1 DNA replication and segregation systems.</title>
        <authorList>
            <person name="Salas-Leiva D.E."/>
            <person name="Tromer E.C."/>
            <person name="Curtis B.A."/>
            <person name="Jerlstrom-Hultqvist J."/>
            <person name="Kolisko M."/>
            <person name="Yi Z."/>
            <person name="Salas-Leiva J.S."/>
            <person name="Gallot-Lavallee L."/>
            <person name="Kops G.J.P.L."/>
            <person name="Archibald J.M."/>
            <person name="Simpson A.G.B."/>
            <person name="Roger A.J."/>
        </authorList>
    </citation>
    <scope>NUCLEOTIDE SEQUENCE</scope>
    <source>
        <strain evidence="1">BICM</strain>
    </source>
</reference>
<keyword evidence="2" id="KW-1185">Reference proteome</keyword>
<dbReference type="PANTHER" id="PTHR12403">
    <property type="entry name" value="TRAFFICKING PROTEIN PARTICLE COMPLEX SUBUNIT 2"/>
    <property type="match status" value="1"/>
</dbReference>
<dbReference type="EMBL" id="JAHDYR010000011">
    <property type="protein sequence ID" value="KAG9395536.1"/>
    <property type="molecule type" value="Genomic_DNA"/>
</dbReference>
<dbReference type="GO" id="GO:0006888">
    <property type="term" value="P:endoplasmic reticulum to Golgi vesicle-mediated transport"/>
    <property type="evidence" value="ECO:0007669"/>
    <property type="project" value="InterPro"/>
</dbReference>
<dbReference type="InterPro" id="IPR011012">
    <property type="entry name" value="Longin-like_dom_sf"/>
</dbReference>
<dbReference type="InterPro" id="IPR006722">
    <property type="entry name" value="Sedlin"/>
</dbReference>
<organism evidence="1 2">
    <name type="scientific">Carpediemonas membranifera</name>
    <dbReference type="NCBI Taxonomy" id="201153"/>
    <lineage>
        <taxon>Eukaryota</taxon>
        <taxon>Metamonada</taxon>
        <taxon>Carpediemonas-like organisms</taxon>
        <taxon>Carpediemonas</taxon>
    </lineage>
</organism>
<dbReference type="Pfam" id="PF04628">
    <property type="entry name" value="Sedlin_N"/>
    <property type="match status" value="1"/>
</dbReference>
<dbReference type="OrthoDB" id="10258445at2759"/>
<dbReference type="AlphaFoldDB" id="A0A8J6AV43"/>
<proteinExistence type="predicted"/>
<protein>
    <submittedName>
        <fullName evidence="1">Sedlin</fullName>
    </submittedName>
</protein>
<gene>
    <name evidence="1" type="ORF">J8273_3112</name>
</gene>
<evidence type="ECO:0000313" key="2">
    <source>
        <dbReference type="Proteomes" id="UP000717585"/>
    </source>
</evidence>
<name>A0A8J6AV43_9EUKA</name>
<dbReference type="Proteomes" id="UP000717585">
    <property type="component" value="Unassembled WGS sequence"/>
</dbReference>
<sequence length="144" mass="16108">MSAIFAVALVGPKNSPLFFQTFGDVVVLNLQFVVHAALDVLDEKIQDENREDRRKDDNFLGLLQTTDRFKVWGYISSTFHKILIVAAESVHQADIKVMMTKIHALYVDAYSNPFHPIGRPIHAATMTKEVEALATAVVLPMRAV</sequence>
<dbReference type="Gene3D" id="3.30.450.70">
    <property type="match status" value="1"/>
</dbReference>
<comment type="caution">
    <text evidence="1">The sequence shown here is derived from an EMBL/GenBank/DDBJ whole genome shotgun (WGS) entry which is preliminary data.</text>
</comment>
<evidence type="ECO:0000313" key="1">
    <source>
        <dbReference type="EMBL" id="KAG9395536.1"/>
    </source>
</evidence>
<dbReference type="SUPFAM" id="SSF64356">
    <property type="entry name" value="SNARE-like"/>
    <property type="match status" value="1"/>
</dbReference>
<dbReference type="GO" id="GO:0005737">
    <property type="term" value="C:cytoplasm"/>
    <property type="evidence" value="ECO:0007669"/>
    <property type="project" value="GOC"/>
</dbReference>